<proteinExistence type="predicted"/>
<dbReference type="EMBL" id="JAEVHI010000001">
    <property type="protein sequence ID" value="KAG5304173.1"/>
    <property type="molecule type" value="Genomic_DNA"/>
</dbReference>
<dbReference type="Proteomes" id="UP000670092">
    <property type="component" value="Unassembled WGS sequence"/>
</dbReference>
<evidence type="ECO:0000313" key="2">
    <source>
        <dbReference type="EMBL" id="KAG5304173.1"/>
    </source>
</evidence>
<evidence type="ECO:0000313" key="3">
    <source>
        <dbReference type="Proteomes" id="UP000670092"/>
    </source>
</evidence>
<sequence length="158" mass="17518">MLSSDHETRRGSLNRCHRATPNRFRTSAKPIPHVIGAARRFPTLLRPLVISPYPWLFSYPYTYPTPGDFLPSHSKYNTSSCMNRVSHMAGKSATQIPKTSLTTSTLLPKNRDGNPPPARTPRSSRYTWRSTTAAPLTVTLRVAAVAALLRAKSALAIF</sequence>
<keyword evidence="2" id="KW-0413">Isomerase</keyword>
<dbReference type="AlphaFoldDB" id="A0A8H8D931"/>
<dbReference type="VEuPathDB" id="FungiDB:I7I52_02419"/>
<evidence type="ECO:0000256" key="1">
    <source>
        <dbReference type="SAM" id="MobiDB-lite"/>
    </source>
</evidence>
<comment type="caution">
    <text evidence="2">The sequence shown here is derived from an EMBL/GenBank/DDBJ whole genome shotgun (WGS) entry which is preliminary data.</text>
</comment>
<dbReference type="GO" id="GO:0016853">
    <property type="term" value="F:isomerase activity"/>
    <property type="evidence" value="ECO:0007669"/>
    <property type="project" value="UniProtKB-KW"/>
</dbReference>
<feature type="region of interest" description="Disordered" evidence="1">
    <location>
        <begin position="89"/>
        <end position="126"/>
    </location>
</feature>
<organism evidence="2 3">
    <name type="scientific">Ajellomyces capsulatus</name>
    <name type="common">Darling's disease fungus</name>
    <name type="synonym">Histoplasma capsulatum</name>
    <dbReference type="NCBI Taxonomy" id="5037"/>
    <lineage>
        <taxon>Eukaryota</taxon>
        <taxon>Fungi</taxon>
        <taxon>Dikarya</taxon>
        <taxon>Ascomycota</taxon>
        <taxon>Pezizomycotina</taxon>
        <taxon>Eurotiomycetes</taxon>
        <taxon>Eurotiomycetidae</taxon>
        <taxon>Onygenales</taxon>
        <taxon>Ajellomycetaceae</taxon>
        <taxon>Histoplasma</taxon>
    </lineage>
</organism>
<accession>A0A8H8D931</accession>
<gene>
    <name evidence="2" type="ORF">I7I52_02419</name>
</gene>
<name>A0A8H8D931_AJECA</name>
<reference evidence="2 3" key="1">
    <citation type="submission" date="2021-01" db="EMBL/GenBank/DDBJ databases">
        <title>Chromosome-level genome assembly of a human fungal pathogen reveals clustering of transcriptionally co-regulated genes.</title>
        <authorList>
            <person name="Voorhies M."/>
            <person name="Cohen S."/>
            <person name="Shea T.P."/>
            <person name="Petrus S."/>
            <person name="Munoz J.F."/>
            <person name="Poplawski S."/>
            <person name="Goldman W.E."/>
            <person name="Michael T."/>
            <person name="Cuomo C.A."/>
            <person name="Sil A."/>
            <person name="Beyhan S."/>
        </authorList>
    </citation>
    <scope>NUCLEOTIDE SEQUENCE [LARGE SCALE GENOMIC DNA]</scope>
    <source>
        <strain evidence="2 3">G184AR</strain>
    </source>
</reference>
<protein>
    <submittedName>
        <fullName evidence="2">Peptidyl-prolyl cis-trans isomerase ssp-1</fullName>
    </submittedName>
</protein>